<protein>
    <submittedName>
        <fullName evidence="1">Uncharacterized protein</fullName>
    </submittedName>
</protein>
<organism evidence="1 2">
    <name type="scientific">Amblyomma americanum</name>
    <name type="common">Lone star tick</name>
    <dbReference type="NCBI Taxonomy" id="6943"/>
    <lineage>
        <taxon>Eukaryota</taxon>
        <taxon>Metazoa</taxon>
        <taxon>Ecdysozoa</taxon>
        <taxon>Arthropoda</taxon>
        <taxon>Chelicerata</taxon>
        <taxon>Arachnida</taxon>
        <taxon>Acari</taxon>
        <taxon>Parasitiformes</taxon>
        <taxon>Ixodida</taxon>
        <taxon>Ixodoidea</taxon>
        <taxon>Ixodidae</taxon>
        <taxon>Amblyomminae</taxon>
        <taxon>Amblyomma</taxon>
    </lineage>
</organism>
<dbReference type="Proteomes" id="UP001321473">
    <property type="component" value="Unassembled WGS sequence"/>
</dbReference>
<evidence type="ECO:0000313" key="2">
    <source>
        <dbReference type="Proteomes" id="UP001321473"/>
    </source>
</evidence>
<keyword evidence="2" id="KW-1185">Reference proteome</keyword>
<gene>
    <name evidence="1" type="ORF">V5799_014620</name>
</gene>
<dbReference type="EMBL" id="JARKHS020023297">
    <property type="protein sequence ID" value="KAK8768911.1"/>
    <property type="molecule type" value="Genomic_DNA"/>
</dbReference>
<evidence type="ECO:0000313" key="1">
    <source>
        <dbReference type="EMBL" id="KAK8768911.1"/>
    </source>
</evidence>
<accession>A0AAQ4E2H1</accession>
<reference evidence="1 2" key="1">
    <citation type="journal article" date="2023" name="Arcadia Sci">
        <title>De novo assembly of a long-read Amblyomma americanum tick genome.</title>
        <authorList>
            <person name="Chou S."/>
            <person name="Poskanzer K.E."/>
            <person name="Rollins M."/>
            <person name="Thuy-Boun P.S."/>
        </authorList>
    </citation>
    <scope>NUCLEOTIDE SEQUENCE [LARGE SCALE GENOMIC DNA]</scope>
    <source>
        <strain evidence="1">F_SG_1</strain>
        <tissue evidence="1">Salivary glands</tissue>
    </source>
</reference>
<sequence length="185" mass="20710">MFIEDMTRLFNRADPAMPEAQKVRHLMRGVKEQLFARLVRDPPRTVSSDFTKEAMGIERSLQERGAHYGRQATVAAASQSQYMPTSLPADELRELVRSLVREELAKLRFEAPQVSVAAVTDVVREKIRVVQPPPAPHPVPSVMMYIEALRSPGPAMRAFSPIAPVPYLQEPIATAPSVPQEFRPL</sequence>
<comment type="caution">
    <text evidence="1">The sequence shown here is derived from an EMBL/GenBank/DDBJ whole genome shotgun (WGS) entry which is preliminary data.</text>
</comment>
<proteinExistence type="predicted"/>
<name>A0AAQ4E2H1_AMBAM</name>
<dbReference type="AlphaFoldDB" id="A0AAQ4E2H1"/>